<keyword evidence="1" id="KW-0732">Signal</keyword>
<name>A0ABT7PG94_9BACT</name>
<evidence type="ECO:0000256" key="1">
    <source>
        <dbReference type="SAM" id="SignalP"/>
    </source>
</evidence>
<keyword evidence="3" id="KW-1185">Reference proteome</keyword>
<dbReference type="InterPro" id="IPR013424">
    <property type="entry name" value="Ice-binding_C"/>
</dbReference>
<comment type="caution">
    <text evidence="2">The sequence shown here is derived from an EMBL/GenBank/DDBJ whole genome shotgun (WGS) entry which is preliminary data.</text>
</comment>
<dbReference type="InterPro" id="IPR022435">
    <property type="entry name" value="Surface-anchored_actinobac"/>
</dbReference>
<dbReference type="Proteomes" id="UP001239462">
    <property type="component" value="Unassembled WGS sequence"/>
</dbReference>
<dbReference type="NCBIfam" id="NF038134">
    <property type="entry name" value="choice_anch_M"/>
    <property type="match status" value="1"/>
</dbReference>
<reference evidence="2 3" key="1">
    <citation type="submission" date="2023-06" db="EMBL/GenBank/DDBJ databases">
        <title>Roseiconus lacunae JC819 isolated from Gulf of Mannar region, Tamil Nadu.</title>
        <authorList>
            <person name="Pk S."/>
            <person name="Ch S."/>
            <person name="Ch V.R."/>
        </authorList>
    </citation>
    <scope>NUCLEOTIDE SEQUENCE [LARGE SCALE GENOMIC DNA]</scope>
    <source>
        <strain evidence="2 3">JC819</strain>
    </source>
</reference>
<feature type="chain" id="PRO_5046115959" evidence="1">
    <location>
        <begin position="27"/>
        <end position="251"/>
    </location>
</feature>
<organism evidence="2 3">
    <name type="scientific">Roseiconus lacunae</name>
    <dbReference type="NCBI Taxonomy" id="2605694"/>
    <lineage>
        <taxon>Bacteria</taxon>
        <taxon>Pseudomonadati</taxon>
        <taxon>Planctomycetota</taxon>
        <taxon>Planctomycetia</taxon>
        <taxon>Pirellulales</taxon>
        <taxon>Pirellulaceae</taxon>
        <taxon>Roseiconus</taxon>
    </lineage>
</organism>
<proteinExistence type="predicted"/>
<gene>
    <name evidence="2" type="ORF">QTN89_08725</name>
</gene>
<sequence>MKRLITKSLLASIASAICVLAGNASAATVNEYFVDHGDIGIAYEDNELELHYHFEDGFNGVGPEVEFEPNEVYIRVSDAAKLTTTNDLGFLGTTAGDEIWILPQGNTGSSGAGSLGVPFVGLATEELDSTDFISVDLSMTNFNGPGEFALWQFGTFGPNVFFQSVDGISSADNLNLGIGIHDHANFGFTEEGIYEIELTATGNLTGGGTVVDVGTFTFAVGNVAAVPEPGSVAALVSLSLVGACVRRRRKS</sequence>
<accession>A0ABT7PG94</accession>
<dbReference type="NCBIfam" id="TIGR02595">
    <property type="entry name" value="PEP_CTERM"/>
    <property type="match status" value="1"/>
</dbReference>
<feature type="signal peptide" evidence="1">
    <location>
        <begin position="1"/>
        <end position="26"/>
    </location>
</feature>
<dbReference type="NCBIfam" id="TIGR03769">
    <property type="entry name" value="P_ac_wall_RPT"/>
    <property type="match status" value="1"/>
</dbReference>
<protein>
    <submittedName>
        <fullName evidence="2">Choice-of-anchor M domain-containing protein</fullName>
    </submittedName>
</protein>
<dbReference type="RefSeq" id="WP_289163010.1">
    <property type="nucleotide sequence ID" value="NZ_JASZZN010000005.1"/>
</dbReference>
<evidence type="ECO:0000313" key="2">
    <source>
        <dbReference type="EMBL" id="MDM4015509.1"/>
    </source>
</evidence>
<evidence type="ECO:0000313" key="3">
    <source>
        <dbReference type="Proteomes" id="UP001239462"/>
    </source>
</evidence>
<dbReference type="EMBL" id="JASZZN010000005">
    <property type="protein sequence ID" value="MDM4015509.1"/>
    <property type="molecule type" value="Genomic_DNA"/>
</dbReference>